<evidence type="ECO:0000256" key="7">
    <source>
        <dbReference type="PROSITE-ProRule" id="PRU00423"/>
    </source>
</evidence>
<dbReference type="Gene3D" id="3.40.50.2300">
    <property type="match status" value="1"/>
</dbReference>
<dbReference type="PANTHER" id="PTHR34581:SF2">
    <property type="entry name" value="PTS SYSTEM N,N'-DIACETYLCHITOBIOSE-SPECIFIC EIIB COMPONENT"/>
    <property type="match status" value="1"/>
</dbReference>
<dbReference type="Pfam" id="PF02302">
    <property type="entry name" value="PTS_IIB"/>
    <property type="match status" value="1"/>
</dbReference>
<sequence length="104" mass="11265">MLRILLCCSAGMSTSMLVSKMQSAARREGLECVIEAMSITEGKQQIDKWDVIMLGPQVGYGLKEFESITKKPVAIIPAPIYAVAKGAEAIQMAKEMAKKAGVQF</sequence>
<dbReference type="PANTHER" id="PTHR34581">
    <property type="entry name" value="PTS SYSTEM N,N'-DIACETYLCHITOBIOSE-SPECIFIC EIIB COMPONENT"/>
    <property type="match status" value="1"/>
</dbReference>
<dbReference type="SUPFAM" id="SSF52794">
    <property type="entry name" value="PTS system IIB component-like"/>
    <property type="match status" value="1"/>
</dbReference>
<keyword evidence="5" id="KW-0598">Phosphotransferase system</keyword>
<keyword evidence="10" id="KW-1185">Reference proteome</keyword>
<gene>
    <name evidence="9" type="primary">celA</name>
    <name evidence="9" type="ORF">SGLAD_v1c02260</name>
</gene>
<dbReference type="GO" id="GO:0008982">
    <property type="term" value="F:protein-N(PI)-phosphohistidine-sugar phosphotransferase activity"/>
    <property type="evidence" value="ECO:0007669"/>
    <property type="project" value="InterPro"/>
</dbReference>
<reference evidence="9 10" key="1">
    <citation type="submission" date="2019-03" db="EMBL/GenBank/DDBJ databases">
        <title>Complete genome sequence of Spiroplasma gladiatoris TG-1 (DSM 22552).</title>
        <authorList>
            <person name="Lin Y.-C."/>
            <person name="Chou L."/>
            <person name="Kuo C.-H."/>
        </authorList>
    </citation>
    <scope>NUCLEOTIDE SEQUENCE [LARGE SCALE GENOMIC DNA]</scope>
    <source>
        <strain evidence="9 10">TG-1</strain>
    </source>
</reference>
<dbReference type="Proteomes" id="UP000294309">
    <property type="component" value="Chromosome"/>
</dbReference>
<keyword evidence="4" id="KW-0808">Transferase</keyword>
<evidence type="ECO:0000256" key="4">
    <source>
        <dbReference type="ARBA" id="ARBA00022679"/>
    </source>
</evidence>
<dbReference type="CDD" id="cd05564">
    <property type="entry name" value="PTS_IIB_chitobiose_lichenan"/>
    <property type="match status" value="1"/>
</dbReference>
<keyword evidence="6" id="KW-0418">Kinase</keyword>
<feature type="modified residue" description="Phosphocysteine; by EIIA" evidence="7">
    <location>
        <position position="8"/>
    </location>
</feature>
<evidence type="ECO:0000256" key="1">
    <source>
        <dbReference type="ARBA" id="ARBA00022448"/>
    </source>
</evidence>
<keyword evidence="2" id="KW-0597">Phosphoprotein</keyword>
<keyword evidence="3" id="KW-0762">Sugar transport</keyword>
<feature type="domain" description="PTS EIIB type-3" evidence="8">
    <location>
        <begin position="1"/>
        <end position="103"/>
    </location>
</feature>
<proteinExistence type="predicted"/>
<name>A0A4P7AGD6_9MOLU</name>
<dbReference type="InterPro" id="IPR003501">
    <property type="entry name" value="PTS_EIIB_2/3"/>
</dbReference>
<evidence type="ECO:0000259" key="8">
    <source>
        <dbReference type="PROSITE" id="PS51100"/>
    </source>
</evidence>
<evidence type="ECO:0000313" key="10">
    <source>
        <dbReference type="Proteomes" id="UP000294309"/>
    </source>
</evidence>
<evidence type="ECO:0000256" key="5">
    <source>
        <dbReference type="ARBA" id="ARBA00022683"/>
    </source>
</evidence>
<dbReference type="InterPro" id="IPR036095">
    <property type="entry name" value="PTS_EIIB-like_sf"/>
</dbReference>
<dbReference type="EMBL" id="CP038013">
    <property type="protein sequence ID" value="QBQ07425.1"/>
    <property type="molecule type" value="Genomic_DNA"/>
</dbReference>
<organism evidence="9 10">
    <name type="scientific">Spiroplasma gladiatoris</name>
    <dbReference type="NCBI Taxonomy" id="2143"/>
    <lineage>
        <taxon>Bacteria</taxon>
        <taxon>Bacillati</taxon>
        <taxon>Mycoplasmatota</taxon>
        <taxon>Mollicutes</taxon>
        <taxon>Entomoplasmatales</taxon>
        <taxon>Spiroplasmataceae</taxon>
        <taxon>Spiroplasma</taxon>
    </lineage>
</organism>
<protein>
    <submittedName>
        <fullName evidence="9">PTS system, cellobiose-specific IIB component</fullName>
    </submittedName>
</protein>
<accession>A0A4P7AGD6</accession>
<dbReference type="AlphaFoldDB" id="A0A4P7AGD6"/>
<evidence type="ECO:0000256" key="3">
    <source>
        <dbReference type="ARBA" id="ARBA00022597"/>
    </source>
</evidence>
<dbReference type="GO" id="GO:0016301">
    <property type="term" value="F:kinase activity"/>
    <property type="evidence" value="ECO:0007669"/>
    <property type="project" value="UniProtKB-KW"/>
</dbReference>
<dbReference type="InterPro" id="IPR013012">
    <property type="entry name" value="PTS_EIIB_3"/>
</dbReference>
<keyword evidence="1" id="KW-0813">Transport</keyword>
<evidence type="ECO:0000313" key="9">
    <source>
        <dbReference type="EMBL" id="QBQ07425.1"/>
    </source>
</evidence>
<evidence type="ECO:0000256" key="6">
    <source>
        <dbReference type="ARBA" id="ARBA00022777"/>
    </source>
</evidence>
<dbReference type="PROSITE" id="PS51100">
    <property type="entry name" value="PTS_EIIB_TYPE_3"/>
    <property type="match status" value="1"/>
</dbReference>
<dbReference type="KEGG" id="sgq:SGLAD_v1c02260"/>
<dbReference type="InterPro" id="IPR051819">
    <property type="entry name" value="PTS_sugar-specific_EIIB"/>
</dbReference>
<dbReference type="RefSeq" id="WP_134297218.1">
    <property type="nucleotide sequence ID" value="NZ_CP038013.1"/>
</dbReference>
<dbReference type="OrthoDB" id="9808134at2"/>
<evidence type="ECO:0000256" key="2">
    <source>
        <dbReference type="ARBA" id="ARBA00022553"/>
    </source>
</evidence>
<dbReference type="GO" id="GO:0009401">
    <property type="term" value="P:phosphoenolpyruvate-dependent sugar phosphotransferase system"/>
    <property type="evidence" value="ECO:0007669"/>
    <property type="project" value="UniProtKB-KW"/>
</dbReference>